<dbReference type="InterPro" id="IPR021109">
    <property type="entry name" value="Peptidase_aspartic_dom_sf"/>
</dbReference>
<keyword evidence="1" id="KW-0175">Coiled coil</keyword>
<dbReference type="InterPro" id="IPR043128">
    <property type="entry name" value="Rev_trsase/Diguanyl_cyclase"/>
</dbReference>
<name>A5BSH3_VITVI</name>
<evidence type="ECO:0000259" key="3">
    <source>
        <dbReference type="Pfam" id="PF00078"/>
    </source>
</evidence>
<sequence length="741" mass="84338">MRASLVYTTRSTFDGTILSHFKQLVTAHIPSPAERKDRNDGKSFPPMISEAACRAMMALPLPQRNHCKPKSLPTIKGDRASDTIKEPSCEERREHPSSYCEDFDDARLQHWCHLWKLAQLTAKMSTPSKIRSSARGDEGYFEWRETMERRQLESERQMRALLQEMTRLREENTVLRIQAVLQVKAYNMDVVLQIFKRSICPGTPFFESLVKKPPTTMDDLFRRASKYSMLEDDVRVTTQQILVVGQTSRSDAERSSRPPDQPRPSGRRQREQNCPELSFLTPLTVSYEKLLPMIQDLSDFRVRDTLRSYDSGTSKAPVAPKAIINYIHEGPLDEEYNSKQKSQRLLGAASVCERVNSIRPGLTDGSAHPIDGMIVFPLVDPTGILQPHRDALIISLGMRDFDVRWIIVDPGSSTDLLQASVIKQMGLELSDLENHGWILSGFNEASITSLGDVVLPVQAGLVTLNVQFSVVEYLSSFNAILGRTWLHYMKAILSTYHQMVSFLTKDEQIDLYGSQLAARQCYQIVREIRSNKDVCVDYTNLNNACPKDNFPLLRIDQIVDSTARQEMLSFLDAFSGYHQIPMALADEEKKAFITPYGLYYYKVMPFGLKNASATYQRLMTKIFKTPGWPHSGEVFHLLRRYDMKLNPSKCAFGVSVGKFLGFMPLRNILHKPDLSGRMLQWAIELSEYANEYQSRLSMKGQAMADFVVESSQKPARDKKSHEEEWWTLRVAGVSRSSVLGI</sequence>
<dbReference type="Gene3D" id="2.40.70.10">
    <property type="entry name" value="Acid Proteases"/>
    <property type="match status" value="1"/>
</dbReference>
<organism evidence="4">
    <name type="scientific">Vitis vinifera</name>
    <name type="common">Grape</name>
    <dbReference type="NCBI Taxonomy" id="29760"/>
    <lineage>
        <taxon>Eukaryota</taxon>
        <taxon>Viridiplantae</taxon>
        <taxon>Streptophyta</taxon>
        <taxon>Embryophyta</taxon>
        <taxon>Tracheophyta</taxon>
        <taxon>Spermatophyta</taxon>
        <taxon>Magnoliopsida</taxon>
        <taxon>eudicotyledons</taxon>
        <taxon>Gunneridae</taxon>
        <taxon>Pentapetalae</taxon>
        <taxon>rosids</taxon>
        <taxon>Vitales</taxon>
        <taxon>Vitaceae</taxon>
        <taxon>Viteae</taxon>
        <taxon>Vitis</taxon>
    </lineage>
</organism>
<accession>A5BSH3</accession>
<reference evidence="4" key="1">
    <citation type="journal article" date="2007" name="PLoS ONE">
        <title>The first genome sequence of an elite grapevine cultivar (Pinot noir Vitis vinifera L.): coping with a highly heterozygous genome.</title>
        <authorList>
            <person name="Velasco R."/>
            <person name="Zharkikh A."/>
            <person name="Troggio M."/>
            <person name="Cartwright D.A."/>
            <person name="Cestaro A."/>
            <person name="Pruss D."/>
            <person name="Pindo M."/>
            <person name="FitzGerald L.M."/>
            <person name="Vezzulli S."/>
            <person name="Reid J."/>
            <person name="Malacarne G."/>
            <person name="Iliev D."/>
            <person name="Coppola G."/>
            <person name="Wardell B."/>
            <person name="Micheletti D."/>
            <person name="Macalma T."/>
            <person name="Facci M."/>
            <person name="Mitchell J.T."/>
            <person name="Perazzolli M."/>
            <person name="Eldredge G."/>
            <person name="Gatto P."/>
            <person name="Oyzerski R."/>
            <person name="Moretto M."/>
            <person name="Gutin N."/>
            <person name="Stefanini M."/>
            <person name="Chen Y."/>
            <person name="Segala C."/>
            <person name="Davenport C."/>
            <person name="Dematte L."/>
            <person name="Mraz A."/>
            <person name="Battilana J."/>
            <person name="Stormo K."/>
            <person name="Costa F."/>
            <person name="Tao Q."/>
            <person name="Si-Ammour A."/>
            <person name="Harkins T."/>
            <person name="Lackey A."/>
            <person name="Perbost C."/>
            <person name="Taillon B."/>
            <person name="Stella A."/>
            <person name="Solovyev V."/>
            <person name="Fawcett J.A."/>
            <person name="Sterck L."/>
            <person name="Vandepoele K."/>
            <person name="Grando S.M."/>
            <person name="Toppo S."/>
            <person name="Moser C."/>
            <person name="Lanchbury J."/>
            <person name="Bogden R."/>
            <person name="Skolnick M."/>
            <person name="Sgaramella V."/>
            <person name="Bhatnagar S.K."/>
            <person name="Fontana P."/>
            <person name="Gutin A."/>
            <person name="Van de Peer Y."/>
            <person name="Salamini F."/>
            <person name="Viola R."/>
        </authorList>
    </citation>
    <scope>NUCLEOTIDE SEQUENCE</scope>
</reference>
<dbReference type="Gene3D" id="3.30.70.270">
    <property type="match status" value="2"/>
</dbReference>
<feature type="region of interest" description="Disordered" evidence="2">
    <location>
        <begin position="64"/>
        <end position="95"/>
    </location>
</feature>
<protein>
    <recommendedName>
        <fullName evidence="3">Reverse transcriptase domain-containing protein</fullName>
    </recommendedName>
</protein>
<dbReference type="EMBL" id="AM469382">
    <property type="protein sequence ID" value="CAN72653.1"/>
    <property type="molecule type" value="Genomic_DNA"/>
</dbReference>
<feature type="coiled-coil region" evidence="1">
    <location>
        <begin position="144"/>
        <end position="178"/>
    </location>
</feature>
<feature type="compositionally biased region" description="Basic and acidic residues" evidence="2">
    <location>
        <begin position="76"/>
        <end position="95"/>
    </location>
</feature>
<feature type="region of interest" description="Disordered" evidence="2">
    <location>
        <begin position="245"/>
        <end position="273"/>
    </location>
</feature>
<evidence type="ECO:0000256" key="2">
    <source>
        <dbReference type="SAM" id="MobiDB-lite"/>
    </source>
</evidence>
<dbReference type="InterPro" id="IPR043502">
    <property type="entry name" value="DNA/RNA_pol_sf"/>
</dbReference>
<dbReference type="AlphaFoldDB" id="A5BSH3"/>
<dbReference type="CDD" id="cd00303">
    <property type="entry name" value="retropepsin_like"/>
    <property type="match status" value="1"/>
</dbReference>
<evidence type="ECO:0000313" key="4">
    <source>
        <dbReference type="EMBL" id="CAN72653.1"/>
    </source>
</evidence>
<dbReference type="InterPro" id="IPR053134">
    <property type="entry name" value="RNA-dir_DNA_polymerase"/>
</dbReference>
<dbReference type="CDD" id="cd01647">
    <property type="entry name" value="RT_LTR"/>
    <property type="match status" value="1"/>
</dbReference>
<proteinExistence type="predicted"/>
<dbReference type="InterPro" id="IPR000477">
    <property type="entry name" value="RT_dom"/>
</dbReference>
<feature type="domain" description="Reverse transcriptase" evidence="3">
    <location>
        <begin position="535"/>
        <end position="624"/>
    </location>
</feature>
<evidence type="ECO:0000256" key="1">
    <source>
        <dbReference type="SAM" id="Coils"/>
    </source>
</evidence>
<dbReference type="PANTHER" id="PTHR24559:SF444">
    <property type="entry name" value="REVERSE TRANSCRIPTASE DOMAIN-CONTAINING PROTEIN"/>
    <property type="match status" value="1"/>
</dbReference>
<dbReference type="SUPFAM" id="SSF56672">
    <property type="entry name" value="DNA/RNA polymerases"/>
    <property type="match status" value="1"/>
</dbReference>
<dbReference type="Pfam" id="PF00078">
    <property type="entry name" value="RVT_1"/>
    <property type="match status" value="1"/>
</dbReference>
<gene>
    <name evidence="4" type="ORF">VITISV_019105</name>
</gene>
<dbReference type="PANTHER" id="PTHR24559">
    <property type="entry name" value="TRANSPOSON TY3-I GAG-POL POLYPROTEIN"/>
    <property type="match status" value="1"/>
</dbReference>